<gene>
    <name evidence="1" type="ORF">FOZ60_014152</name>
</gene>
<dbReference type="AlphaFoldDB" id="A0A7J6NAZ2"/>
<organism evidence="1 2">
    <name type="scientific">Perkinsus olseni</name>
    <name type="common">Perkinsus atlanticus</name>
    <dbReference type="NCBI Taxonomy" id="32597"/>
    <lineage>
        <taxon>Eukaryota</taxon>
        <taxon>Sar</taxon>
        <taxon>Alveolata</taxon>
        <taxon>Perkinsozoa</taxon>
        <taxon>Perkinsea</taxon>
        <taxon>Perkinsida</taxon>
        <taxon>Perkinsidae</taxon>
        <taxon>Perkinsus</taxon>
    </lineage>
</organism>
<accession>A0A7J6NAZ2</accession>
<evidence type="ECO:0000313" key="1">
    <source>
        <dbReference type="EMBL" id="KAF4680061.1"/>
    </source>
</evidence>
<comment type="caution">
    <text evidence="1">The sequence shown here is derived from an EMBL/GenBank/DDBJ whole genome shotgun (WGS) entry which is preliminary data.</text>
</comment>
<name>A0A7J6NAZ2_PEROL</name>
<protein>
    <submittedName>
        <fullName evidence="1">Uncharacterized protein</fullName>
    </submittedName>
</protein>
<evidence type="ECO:0000313" key="2">
    <source>
        <dbReference type="Proteomes" id="UP000541610"/>
    </source>
</evidence>
<proteinExistence type="predicted"/>
<sequence length="169" mass="18171">MRGVVEILCFVCLRGAVLDLEKLDFRGYLRVSPLPISSPGNGSVDRPIYGGNVYEKPVGKCYTSGNNVVDGCRCNTKEGPFMLNPTAALEPLLPPFLSIYSPVENNVVFAAVCISACITTKSCPKPPGGSPECYVNRCFVNCASHHDCPESGICVAFPDPRGNACMYKN</sequence>
<dbReference type="Proteomes" id="UP000541610">
    <property type="component" value="Unassembled WGS sequence"/>
</dbReference>
<reference evidence="1 2" key="1">
    <citation type="submission" date="2020-04" db="EMBL/GenBank/DDBJ databases">
        <title>Perkinsus olseni comparative genomics.</title>
        <authorList>
            <person name="Bogema D.R."/>
        </authorList>
    </citation>
    <scope>NUCLEOTIDE SEQUENCE [LARGE SCALE GENOMIC DNA]</scope>
    <source>
        <strain evidence="1">00978-12</strain>
    </source>
</reference>
<dbReference type="EMBL" id="JABANP010000653">
    <property type="protein sequence ID" value="KAF4680061.1"/>
    <property type="molecule type" value="Genomic_DNA"/>
</dbReference>